<name>Q6K4E5_ORYSJ</name>
<reference evidence="3" key="3">
    <citation type="journal article" date="2005" name="Nature">
        <title>The map-based sequence of the rice genome.</title>
        <authorList>
            <consortium name="International rice genome sequencing project (IRGSP)"/>
            <person name="Matsumoto T."/>
            <person name="Wu J."/>
            <person name="Kanamori H."/>
            <person name="Katayose Y."/>
            <person name="Fujisawa M."/>
            <person name="Namiki N."/>
            <person name="Mizuno H."/>
            <person name="Yamamoto K."/>
            <person name="Antonio B.A."/>
            <person name="Baba T."/>
            <person name="Sakata K."/>
            <person name="Nagamura Y."/>
            <person name="Aoki H."/>
            <person name="Arikawa K."/>
            <person name="Arita K."/>
            <person name="Bito T."/>
            <person name="Chiden Y."/>
            <person name="Fujitsuka N."/>
            <person name="Fukunaka R."/>
            <person name="Hamada M."/>
            <person name="Harada C."/>
            <person name="Hayashi A."/>
            <person name="Hijishita S."/>
            <person name="Honda M."/>
            <person name="Hosokawa S."/>
            <person name="Ichikawa Y."/>
            <person name="Idonuma A."/>
            <person name="Iijima M."/>
            <person name="Ikeda M."/>
            <person name="Ikeno M."/>
            <person name="Ito K."/>
            <person name="Ito S."/>
            <person name="Ito T."/>
            <person name="Ito Y."/>
            <person name="Ito Y."/>
            <person name="Iwabuchi A."/>
            <person name="Kamiya K."/>
            <person name="Karasawa W."/>
            <person name="Kurita K."/>
            <person name="Katagiri S."/>
            <person name="Kikuta A."/>
            <person name="Kobayashi H."/>
            <person name="Kobayashi N."/>
            <person name="Machita K."/>
            <person name="Maehara T."/>
            <person name="Masukawa M."/>
            <person name="Mizubayashi T."/>
            <person name="Mukai Y."/>
            <person name="Nagasaki H."/>
            <person name="Nagata Y."/>
            <person name="Naito S."/>
            <person name="Nakashima M."/>
            <person name="Nakama Y."/>
            <person name="Nakamichi Y."/>
            <person name="Nakamura M."/>
            <person name="Meguro A."/>
            <person name="Negishi M."/>
            <person name="Ohta I."/>
            <person name="Ohta T."/>
            <person name="Okamoto M."/>
            <person name="Ono N."/>
            <person name="Saji S."/>
            <person name="Sakaguchi M."/>
            <person name="Sakai K."/>
            <person name="Shibata M."/>
            <person name="Shimokawa T."/>
            <person name="Song J."/>
            <person name="Takazaki Y."/>
            <person name="Terasawa K."/>
            <person name="Tsugane M."/>
            <person name="Tsuji K."/>
            <person name="Ueda S."/>
            <person name="Waki K."/>
            <person name="Yamagata H."/>
            <person name="Yamamoto M."/>
            <person name="Yamamoto S."/>
            <person name="Yamane H."/>
            <person name="Yoshiki S."/>
            <person name="Yoshihara R."/>
            <person name="Yukawa K."/>
            <person name="Zhong H."/>
            <person name="Yano M."/>
            <person name="Yuan Q."/>
            <person name="Ouyang S."/>
            <person name="Liu J."/>
            <person name="Jones K.M."/>
            <person name="Gansberger K."/>
            <person name="Moffat K."/>
            <person name="Hill J."/>
            <person name="Bera J."/>
            <person name="Fadrosh D."/>
            <person name="Jin S."/>
            <person name="Johri S."/>
            <person name="Kim M."/>
            <person name="Overton L."/>
            <person name="Reardon M."/>
            <person name="Tsitrin T."/>
            <person name="Vuong H."/>
            <person name="Weaver B."/>
            <person name="Ciecko A."/>
            <person name="Tallon L."/>
            <person name="Jackson J."/>
            <person name="Pai G."/>
            <person name="Aken S.V."/>
            <person name="Utterback T."/>
            <person name="Reidmuller S."/>
            <person name="Feldblyum T."/>
            <person name="Hsiao J."/>
            <person name="Zismann V."/>
            <person name="Iobst S."/>
            <person name="de Vazeille A.R."/>
            <person name="Buell C.R."/>
            <person name="Ying K."/>
            <person name="Li Y."/>
            <person name="Lu T."/>
            <person name="Huang Y."/>
            <person name="Zhao Q."/>
            <person name="Feng Q."/>
            <person name="Zhang L."/>
            <person name="Zhu J."/>
            <person name="Weng Q."/>
            <person name="Mu J."/>
            <person name="Lu Y."/>
            <person name="Fan D."/>
            <person name="Liu Y."/>
            <person name="Guan J."/>
            <person name="Zhang Y."/>
            <person name="Yu S."/>
            <person name="Liu X."/>
            <person name="Zhang Y."/>
            <person name="Hong G."/>
            <person name="Han B."/>
            <person name="Choisne N."/>
            <person name="Demange N."/>
            <person name="Orjeda G."/>
            <person name="Samain S."/>
            <person name="Cattolico L."/>
            <person name="Pelletier E."/>
            <person name="Couloux A."/>
            <person name="Segurens B."/>
            <person name="Wincker P."/>
            <person name="D'Hont A."/>
            <person name="Scarpelli C."/>
            <person name="Weissenbach J."/>
            <person name="Salanoubat M."/>
            <person name="Quetier F."/>
            <person name="Yu Y."/>
            <person name="Kim H.R."/>
            <person name="Rambo T."/>
            <person name="Currie J."/>
            <person name="Collura K."/>
            <person name="Luo M."/>
            <person name="Yang T."/>
            <person name="Ammiraju J.S.S."/>
            <person name="Engler F."/>
            <person name="Soderlund C."/>
            <person name="Wing R.A."/>
            <person name="Palmer L.E."/>
            <person name="de la Bastide M."/>
            <person name="Spiegel L."/>
            <person name="Nascimento L."/>
            <person name="Zutavern T."/>
            <person name="O'Shaughnessy A."/>
            <person name="Dike S."/>
            <person name="Dedhia N."/>
            <person name="Preston R."/>
            <person name="Balija V."/>
            <person name="McCombie W.R."/>
            <person name="Chow T."/>
            <person name="Chen H."/>
            <person name="Chung M."/>
            <person name="Chen C."/>
            <person name="Shaw J."/>
            <person name="Wu H."/>
            <person name="Hsiao K."/>
            <person name="Chao Y."/>
            <person name="Chu M."/>
            <person name="Cheng C."/>
            <person name="Hour A."/>
            <person name="Lee P."/>
            <person name="Lin S."/>
            <person name="Lin Y."/>
            <person name="Liou J."/>
            <person name="Liu S."/>
            <person name="Hsing Y."/>
            <person name="Raghuvanshi S."/>
            <person name="Mohanty A."/>
            <person name="Bharti A.K."/>
            <person name="Gaur A."/>
            <person name="Gupta V."/>
            <person name="Kumar D."/>
            <person name="Ravi V."/>
            <person name="Vij S."/>
            <person name="Kapur A."/>
            <person name="Khurana P."/>
            <person name="Khurana P."/>
            <person name="Khurana J.P."/>
            <person name="Tyagi A.K."/>
            <person name="Gaikwad K."/>
            <person name="Singh A."/>
            <person name="Dalal V."/>
            <person name="Srivastava S."/>
            <person name="Dixit A."/>
            <person name="Pal A.K."/>
            <person name="Ghazi I.A."/>
            <person name="Yadav M."/>
            <person name="Pandit A."/>
            <person name="Bhargava A."/>
            <person name="Sureshbabu K."/>
            <person name="Batra K."/>
            <person name="Sharma T.R."/>
            <person name="Mohapatra T."/>
            <person name="Singh N.K."/>
            <person name="Messing J."/>
            <person name="Nelson A.B."/>
            <person name="Fuks G."/>
            <person name="Kavchok S."/>
            <person name="Keizer G."/>
            <person name="Linton E."/>
            <person name="Llaca V."/>
            <person name="Song R."/>
            <person name="Tanyolac B."/>
            <person name="Young S."/>
            <person name="Ho-Il K."/>
            <person name="Hahn J.H."/>
            <person name="Sangsakoo G."/>
            <person name="Vanavichit A."/>
            <person name="de Mattos Luiz.A.T."/>
            <person name="Zimmer P.D."/>
            <person name="Malone G."/>
            <person name="Dellagostin O."/>
            <person name="de Oliveira A.C."/>
            <person name="Bevan M."/>
            <person name="Bancroft I."/>
            <person name="Minx P."/>
            <person name="Cordum H."/>
            <person name="Wilson R."/>
            <person name="Cheng Z."/>
            <person name="Jin W."/>
            <person name="Jiang J."/>
            <person name="Leong S.A."/>
            <person name="Iwama H."/>
            <person name="Gojobori T."/>
            <person name="Itoh T."/>
            <person name="Niimura Y."/>
            <person name="Fujii Y."/>
            <person name="Habara T."/>
            <person name="Sakai H."/>
            <person name="Sato Y."/>
            <person name="Wilson G."/>
            <person name="Kumar K."/>
            <person name="McCouch S."/>
            <person name="Juretic N."/>
            <person name="Hoen D."/>
            <person name="Wright S."/>
            <person name="Bruskiewich R."/>
            <person name="Bureau T."/>
            <person name="Miyao A."/>
            <person name="Hirochika H."/>
            <person name="Nishikawa T."/>
            <person name="Kadowaki K."/>
            <person name="Sugiura M."/>
            <person name="Burr B."/>
            <person name="Sasaki T."/>
        </authorList>
    </citation>
    <scope>NUCLEOTIDE SEQUENCE [LARGE SCALE GENOMIC DNA]</scope>
    <source>
        <strain evidence="3">cv. Nipponbare</strain>
    </source>
</reference>
<accession>Q6K4E5</accession>
<sequence length="141" mass="15391">MRRGATGDGLAVASLSALLDEKQLQRSPKPTLAEYAVRLEVPRRRPELCEHEDSEVGDLQDPPLRLRVERPGDADDCAACCSQGHIVAATAAACVHGGLMLVPSRSQQLQPPRSRNSPPWDQLGAKLDQIELIIVRYLAAY</sequence>
<dbReference type="EMBL" id="AP005675">
    <property type="protein sequence ID" value="BAD33709.1"/>
    <property type="molecule type" value="Genomic_DNA"/>
</dbReference>
<reference evidence="2" key="2">
    <citation type="submission" date="2002-09" db="EMBL/GenBank/DDBJ databases">
        <title>Oryza sativa nipponbare(GA3) genomic DNA, chromosome 9, BAC clone:OJ1001_G09.</title>
        <authorList>
            <person name="Sasaki T."/>
            <person name="Matsumoto T."/>
            <person name="Hattori M."/>
            <person name="Sakaki Y."/>
            <person name="Katayose Y."/>
        </authorList>
    </citation>
    <scope>NUCLEOTIDE SEQUENCE</scope>
</reference>
<dbReference type="Proteomes" id="UP000000763">
    <property type="component" value="Chromosome 9"/>
</dbReference>
<dbReference type="EMBL" id="AP005572">
    <property type="protein sequence ID" value="BAD23408.1"/>
    <property type="molecule type" value="Genomic_DNA"/>
</dbReference>
<organism evidence="1 3">
    <name type="scientific">Oryza sativa subsp. japonica</name>
    <name type="common">Rice</name>
    <dbReference type="NCBI Taxonomy" id="39947"/>
    <lineage>
        <taxon>Eukaryota</taxon>
        <taxon>Viridiplantae</taxon>
        <taxon>Streptophyta</taxon>
        <taxon>Embryophyta</taxon>
        <taxon>Tracheophyta</taxon>
        <taxon>Spermatophyta</taxon>
        <taxon>Magnoliopsida</taxon>
        <taxon>Liliopsida</taxon>
        <taxon>Poales</taxon>
        <taxon>Poaceae</taxon>
        <taxon>BOP clade</taxon>
        <taxon>Oryzoideae</taxon>
        <taxon>Oryzeae</taxon>
        <taxon>Oryzinae</taxon>
        <taxon>Oryza</taxon>
        <taxon>Oryza sativa</taxon>
    </lineage>
</organism>
<reference evidence="3" key="4">
    <citation type="journal article" date="2008" name="Nucleic Acids Res.">
        <title>The rice annotation project database (RAP-DB): 2008 update.</title>
        <authorList>
            <consortium name="The rice annotation project (RAP)"/>
        </authorList>
    </citation>
    <scope>GENOME REANNOTATION</scope>
    <source>
        <strain evidence="3">cv. Nipponbare</strain>
    </source>
</reference>
<evidence type="ECO:0000313" key="2">
    <source>
        <dbReference type="EMBL" id="BAD33709.1"/>
    </source>
</evidence>
<evidence type="ECO:0000313" key="3">
    <source>
        <dbReference type="Proteomes" id="UP000000763"/>
    </source>
</evidence>
<proteinExistence type="predicted"/>
<evidence type="ECO:0000313" key="1">
    <source>
        <dbReference type="EMBL" id="BAD23408.1"/>
    </source>
</evidence>
<gene>
    <name evidence="2" type="ORF">OJ1001_G09.1</name>
    <name evidence="1" type="ORF">OJ1506_A04.15</name>
</gene>
<protein>
    <submittedName>
        <fullName evidence="1">Uncharacterized protein</fullName>
    </submittedName>
</protein>
<reference evidence="1" key="1">
    <citation type="submission" date="2002-07" db="EMBL/GenBank/DDBJ databases">
        <title>Oryza sativa nipponbare(GA3) genomic DNA, chromosome 9, BAC clone:OJ1506_A04.</title>
        <authorList>
            <person name="Sasaki T."/>
            <person name="Matsumoto T."/>
            <person name="Hattori M."/>
            <person name="Sakaki Y."/>
            <person name="Katayose Y."/>
        </authorList>
    </citation>
    <scope>NUCLEOTIDE SEQUENCE</scope>
</reference>
<dbReference type="AlphaFoldDB" id="Q6K4E5"/>